<name>A0ABY6PI03_9ACTN</name>
<accession>A0ABY6PI03</accession>
<evidence type="ECO:0000313" key="1">
    <source>
        <dbReference type="EMBL" id="UZJ33524.1"/>
    </source>
</evidence>
<gene>
    <name evidence="1" type="ORF">OJ254_28640</name>
</gene>
<reference evidence="1" key="1">
    <citation type="submission" date="2022-11" db="EMBL/GenBank/DDBJ databases">
        <title>Identification and genomic analyses of a novel endophytic actinobacterium Streptomyces endophytica sp. nov. with potential for biocontrol of Yam anthracnose.</title>
        <authorList>
            <person name="Huang X."/>
        </authorList>
    </citation>
    <scope>NUCLEOTIDE SEQUENCE</scope>
    <source>
        <strain evidence="1">HNM0140</strain>
    </source>
</reference>
<sequence length="62" mass="6971">MTANHQIVFHILCRESAVVDARHLLGMDSLKAAMRQQHPFAQARPFADRAAALWPMLMEAAQ</sequence>
<organism evidence="1 2">
    <name type="scientific">Streptomyces endophytica</name>
    <dbReference type="NCBI Taxonomy" id="2991496"/>
    <lineage>
        <taxon>Bacteria</taxon>
        <taxon>Bacillati</taxon>
        <taxon>Actinomycetota</taxon>
        <taxon>Actinomycetes</taxon>
        <taxon>Kitasatosporales</taxon>
        <taxon>Streptomycetaceae</taxon>
        <taxon>Streptomyces</taxon>
    </lineage>
</organism>
<keyword evidence="2" id="KW-1185">Reference proteome</keyword>
<proteinExistence type="predicted"/>
<dbReference type="EMBL" id="CP110636">
    <property type="protein sequence ID" value="UZJ33524.1"/>
    <property type="molecule type" value="Genomic_DNA"/>
</dbReference>
<dbReference type="Proteomes" id="UP001164959">
    <property type="component" value="Chromosome"/>
</dbReference>
<evidence type="ECO:0000313" key="2">
    <source>
        <dbReference type="Proteomes" id="UP001164959"/>
    </source>
</evidence>
<dbReference type="RefSeq" id="WP_265364701.1">
    <property type="nucleotide sequence ID" value="NZ_CP110636.1"/>
</dbReference>
<protein>
    <submittedName>
        <fullName evidence="1">Uncharacterized protein</fullName>
    </submittedName>
</protein>